<evidence type="ECO:0000313" key="3">
    <source>
        <dbReference type="Proteomes" id="UP001165060"/>
    </source>
</evidence>
<organism evidence="2 3">
    <name type="scientific">Tetraparma gracilis</name>
    <dbReference type="NCBI Taxonomy" id="2962635"/>
    <lineage>
        <taxon>Eukaryota</taxon>
        <taxon>Sar</taxon>
        <taxon>Stramenopiles</taxon>
        <taxon>Ochrophyta</taxon>
        <taxon>Bolidophyceae</taxon>
        <taxon>Parmales</taxon>
        <taxon>Triparmaceae</taxon>
        <taxon>Tetraparma</taxon>
    </lineage>
</organism>
<comment type="caution">
    <text evidence="2">The sequence shown here is derived from an EMBL/GenBank/DDBJ whole genome shotgun (WGS) entry which is preliminary data.</text>
</comment>
<reference evidence="2 3" key="1">
    <citation type="journal article" date="2023" name="Commun. Biol.">
        <title>Genome analysis of Parmales, the sister group of diatoms, reveals the evolutionary specialization of diatoms from phago-mixotrophs to photoautotrophs.</title>
        <authorList>
            <person name="Ban H."/>
            <person name="Sato S."/>
            <person name="Yoshikawa S."/>
            <person name="Yamada K."/>
            <person name="Nakamura Y."/>
            <person name="Ichinomiya M."/>
            <person name="Sato N."/>
            <person name="Blanc-Mathieu R."/>
            <person name="Endo H."/>
            <person name="Kuwata A."/>
            <person name="Ogata H."/>
        </authorList>
    </citation>
    <scope>NUCLEOTIDE SEQUENCE [LARGE SCALE GENOMIC DNA]</scope>
</reference>
<feature type="region of interest" description="Disordered" evidence="1">
    <location>
        <begin position="268"/>
        <end position="295"/>
    </location>
</feature>
<evidence type="ECO:0000256" key="1">
    <source>
        <dbReference type="SAM" id="MobiDB-lite"/>
    </source>
</evidence>
<sequence>MASRWEDARDHLAALLVERPERVWDPVCPPNDEGIDCSVWVLAIDRDAPVWFFQCLADAFTPPQLHELMMVRNEAGIEGGSLYSRAVMTQASPEIVLFLANLYPEMLGRLHHYDSEDHAKVFDSIELMDDFDDDPSGGPGVLRPDPYRNPNSALVRKLHTRWLIWSRQVCVHRCVLHSMSSPPVCICTQTQTALTLMIGLHDREKGLLRLVISFVGPNQQTYNPDWALAELLAQKKATDTLAVANAALTSANAALVATNASQQRTIEALSTAGAGSPSNDGSPKRKKRDPFGWTE</sequence>
<dbReference type="EMBL" id="BRYB01002007">
    <property type="protein sequence ID" value="GMI38017.1"/>
    <property type="molecule type" value="Genomic_DNA"/>
</dbReference>
<proteinExistence type="predicted"/>
<evidence type="ECO:0000313" key="2">
    <source>
        <dbReference type="EMBL" id="GMI38017.1"/>
    </source>
</evidence>
<keyword evidence="3" id="KW-1185">Reference proteome</keyword>
<gene>
    <name evidence="2" type="ORF">TeGR_g15049</name>
</gene>
<protein>
    <submittedName>
        <fullName evidence="2">Uncharacterized protein</fullName>
    </submittedName>
</protein>
<dbReference type="Proteomes" id="UP001165060">
    <property type="component" value="Unassembled WGS sequence"/>
</dbReference>
<accession>A0ABQ6N259</accession>
<name>A0ABQ6N259_9STRA</name>